<dbReference type="InterPro" id="IPR020843">
    <property type="entry name" value="ER"/>
</dbReference>
<dbReference type="SMART" id="SM00829">
    <property type="entry name" value="PKS_ER"/>
    <property type="match status" value="1"/>
</dbReference>
<sequence length="318" mass="33271">MSKMRAISQDELGGPEVLQVVEVERPEPLPTEVLVRVHAAGVNPVDYKTREGAGMSGTLGKPPFILGWDVSGVVEEVGFGVHTLAVGDEVYGMPWFPRAASAYAEYVTAPSRQFARKPANISHAEAAAIPLAGLTAWEILTTAADLQPGQRVLIHAAAGGVGHLAVQFAKHLGGHVIGTASKAKHDWLLSLGADELIDYHSTAVEDATGDLDLVVDLIGSATTLDQSIKVLKPGGLLVAVPSGTSPELLAEAEKAGVRVEPFLVEPDGHALGEIAALVEAGEVRIEVEQVLPLAEAGEAHRRMASGRTQGKLVLDVTA</sequence>
<dbReference type="EMBL" id="BAAAOS010000038">
    <property type="protein sequence ID" value="GAA1592486.1"/>
    <property type="molecule type" value="Genomic_DNA"/>
</dbReference>
<gene>
    <name evidence="3" type="ORF">GCM10009789_53200</name>
</gene>
<protein>
    <submittedName>
        <fullName evidence="3">NADP-dependent oxidoreductase</fullName>
    </submittedName>
</protein>
<comment type="caution">
    <text evidence="3">The sequence shown here is derived from an EMBL/GenBank/DDBJ whole genome shotgun (WGS) entry which is preliminary data.</text>
</comment>
<accession>A0ABP4PVF5</accession>
<dbReference type="RefSeq" id="WP_344218534.1">
    <property type="nucleotide sequence ID" value="NZ_BAAAOS010000038.1"/>
</dbReference>
<reference evidence="4" key="1">
    <citation type="journal article" date="2019" name="Int. J. Syst. Evol. Microbiol.">
        <title>The Global Catalogue of Microorganisms (GCM) 10K type strain sequencing project: providing services to taxonomists for standard genome sequencing and annotation.</title>
        <authorList>
            <consortium name="The Broad Institute Genomics Platform"/>
            <consortium name="The Broad Institute Genome Sequencing Center for Infectious Disease"/>
            <person name="Wu L."/>
            <person name="Ma J."/>
        </authorList>
    </citation>
    <scope>NUCLEOTIDE SEQUENCE [LARGE SCALE GENOMIC DNA]</scope>
    <source>
        <strain evidence="4">JCM 14969</strain>
    </source>
</reference>
<dbReference type="PANTHER" id="PTHR11695:SF294">
    <property type="entry name" value="RETICULON-4-INTERACTING PROTEIN 1, MITOCHONDRIAL"/>
    <property type="match status" value="1"/>
</dbReference>
<dbReference type="PROSITE" id="PS01162">
    <property type="entry name" value="QOR_ZETA_CRYSTAL"/>
    <property type="match status" value="1"/>
</dbReference>
<dbReference type="InterPro" id="IPR013154">
    <property type="entry name" value="ADH-like_N"/>
</dbReference>
<dbReference type="Pfam" id="PF08240">
    <property type="entry name" value="ADH_N"/>
    <property type="match status" value="1"/>
</dbReference>
<evidence type="ECO:0000313" key="3">
    <source>
        <dbReference type="EMBL" id="GAA1592486.1"/>
    </source>
</evidence>
<keyword evidence="1" id="KW-0560">Oxidoreductase</keyword>
<dbReference type="Gene3D" id="3.40.50.720">
    <property type="entry name" value="NAD(P)-binding Rossmann-like Domain"/>
    <property type="match status" value="1"/>
</dbReference>
<dbReference type="PANTHER" id="PTHR11695">
    <property type="entry name" value="ALCOHOL DEHYDROGENASE RELATED"/>
    <property type="match status" value="1"/>
</dbReference>
<dbReference type="InterPro" id="IPR002364">
    <property type="entry name" value="Quin_OxRdtase/zeta-crystal_CS"/>
</dbReference>
<dbReference type="InterPro" id="IPR036291">
    <property type="entry name" value="NAD(P)-bd_dom_sf"/>
</dbReference>
<proteinExistence type="predicted"/>
<dbReference type="Gene3D" id="3.90.180.10">
    <property type="entry name" value="Medium-chain alcohol dehydrogenases, catalytic domain"/>
    <property type="match status" value="1"/>
</dbReference>
<dbReference type="Pfam" id="PF13602">
    <property type="entry name" value="ADH_zinc_N_2"/>
    <property type="match status" value="1"/>
</dbReference>
<feature type="domain" description="Enoyl reductase (ER)" evidence="2">
    <location>
        <begin position="13"/>
        <end position="314"/>
    </location>
</feature>
<evidence type="ECO:0000256" key="1">
    <source>
        <dbReference type="ARBA" id="ARBA00023002"/>
    </source>
</evidence>
<dbReference type="InterPro" id="IPR050700">
    <property type="entry name" value="YIM1/Zinc_Alcohol_DH_Fams"/>
</dbReference>
<name>A0ABP4PVF5_9ACTN</name>
<dbReference type="CDD" id="cd05289">
    <property type="entry name" value="MDR_like_2"/>
    <property type="match status" value="1"/>
</dbReference>
<dbReference type="SUPFAM" id="SSF51735">
    <property type="entry name" value="NAD(P)-binding Rossmann-fold domains"/>
    <property type="match status" value="1"/>
</dbReference>
<dbReference type="InterPro" id="IPR011032">
    <property type="entry name" value="GroES-like_sf"/>
</dbReference>
<dbReference type="Proteomes" id="UP001500393">
    <property type="component" value="Unassembled WGS sequence"/>
</dbReference>
<evidence type="ECO:0000259" key="2">
    <source>
        <dbReference type="SMART" id="SM00829"/>
    </source>
</evidence>
<keyword evidence="4" id="KW-1185">Reference proteome</keyword>
<evidence type="ECO:0000313" key="4">
    <source>
        <dbReference type="Proteomes" id="UP001500393"/>
    </source>
</evidence>
<organism evidence="3 4">
    <name type="scientific">Kribbella sancticallisti</name>
    <dbReference type="NCBI Taxonomy" id="460087"/>
    <lineage>
        <taxon>Bacteria</taxon>
        <taxon>Bacillati</taxon>
        <taxon>Actinomycetota</taxon>
        <taxon>Actinomycetes</taxon>
        <taxon>Propionibacteriales</taxon>
        <taxon>Kribbellaceae</taxon>
        <taxon>Kribbella</taxon>
    </lineage>
</organism>
<dbReference type="SUPFAM" id="SSF50129">
    <property type="entry name" value="GroES-like"/>
    <property type="match status" value="1"/>
</dbReference>